<dbReference type="InterPro" id="IPR008334">
    <property type="entry name" value="5'-Nucleotdase_C"/>
</dbReference>
<dbReference type="EMBL" id="NVUU01000121">
    <property type="protein sequence ID" value="PCI91958.1"/>
    <property type="molecule type" value="Genomic_DNA"/>
</dbReference>
<feature type="domain" description="5'-Nucleotidase C-terminal" evidence="1">
    <location>
        <begin position="7"/>
        <end position="65"/>
    </location>
</feature>
<comment type="caution">
    <text evidence="2">The sequence shown here is derived from an EMBL/GenBank/DDBJ whole genome shotgun (WGS) entry which is preliminary data.</text>
</comment>
<gene>
    <name evidence="2" type="ORF">COB11_08000</name>
</gene>
<dbReference type="PANTHER" id="PTHR11575:SF24">
    <property type="entry name" value="5'-NUCLEOTIDASE"/>
    <property type="match status" value="1"/>
</dbReference>
<reference evidence="3" key="1">
    <citation type="submission" date="2017-08" db="EMBL/GenBank/DDBJ databases">
        <title>A dynamic microbial community with high functional redundancy inhabits the cold, oxic subseafloor aquifer.</title>
        <authorList>
            <person name="Tully B.J."/>
            <person name="Wheat C.G."/>
            <person name="Glazer B.T."/>
            <person name="Huber J.A."/>
        </authorList>
    </citation>
    <scope>NUCLEOTIDE SEQUENCE [LARGE SCALE GENOMIC DNA]</scope>
</reference>
<dbReference type="InterPro" id="IPR036907">
    <property type="entry name" value="5'-Nucleotdase_C_sf"/>
</dbReference>
<name>A0A2A4YAU7_UNCAE</name>
<evidence type="ECO:0000259" key="1">
    <source>
        <dbReference type="Pfam" id="PF02872"/>
    </source>
</evidence>
<dbReference type="GO" id="GO:0009166">
    <property type="term" value="P:nucleotide catabolic process"/>
    <property type="evidence" value="ECO:0007669"/>
    <property type="project" value="InterPro"/>
</dbReference>
<dbReference type="GO" id="GO:0016787">
    <property type="term" value="F:hydrolase activity"/>
    <property type="evidence" value="ECO:0007669"/>
    <property type="project" value="InterPro"/>
</dbReference>
<accession>A0A2A4YAU7</accession>
<dbReference type="Proteomes" id="UP000217838">
    <property type="component" value="Unassembled WGS sequence"/>
</dbReference>
<sequence>MVSIFSARKFLQVSGIEYFYNPNSMPGEKVIDVRINGKPLETKRKYRLATNTYNQGGEDGFYTLADGKILINYDEAGKLIDTVIQYLQKNPNISKSIEGRIRSIDSVNSLHFK</sequence>
<dbReference type="Gene3D" id="3.90.780.10">
    <property type="entry name" value="5'-Nucleotidase, C-terminal domain"/>
    <property type="match status" value="1"/>
</dbReference>
<evidence type="ECO:0000313" key="3">
    <source>
        <dbReference type="Proteomes" id="UP000217838"/>
    </source>
</evidence>
<dbReference type="SUPFAM" id="SSF55816">
    <property type="entry name" value="5'-nucleotidase (syn. UDP-sugar hydrolase), C-terminal domain"/>
    <property type="match status" value="1"/>
</dbReference>
<dbReference type="Pfam" id="PF02872">
    <property type="entry name" value="5_nucleotid_C"/>
    <property type="match status" value="1"/>
</dbReference>
<dbReference type="AlphaFoldDB" id="A0A2A4YAU7"/>
<organism evidence="2 3">
    <name type="scientific">Aerophobetes bacterium</name>
    <dbReference type="NCBI Taxonomy" id="2030807"/>
    <lineage>
        <taxon>Bacteria</taxon>
        <taxon>Candidatus Aerophobota</taxon>
    </lineage>
</organism>
<dbReference type="PANTHER" id="PTHR11575">
    <property type="entry name" value="5'-NUCLEOTIDASE-RELATED"/>
    <property type="match status" value="1"/>
</dbReference>
<dbReference type="InterPro" id="IPR006179">
    <property type="entry name" value="5_nucleotidase/apyrase"/>
</dbReference>
<protein>
    <recommendedName>
        <fullName evidence="1">5'-Nucleotidase C-terminal domain-containing protein</fullName>
    </recommendedName>
</protein>
<proteinExistence type="predicted"/>
<evidence type="ECO:0000313" key="2">
    <source>
        <dbReference type="EMBL" id="PCI91958.1"/>
    </source>
</evidence>